<reference evidence="2 4" key="2">
    <citation type="submission" date="2017-12" db="EMBL/GenBank/DDBJ databases">
        <title>Comparative Functional Genomics of Dry Heat Resistant strains isolated from the Viking Spacecraft.</title>
        <authorList>
            <person name="Seuylemezian A."/>
            <person name="Cooper K."/>
            <person name="Vaishampayan P."/>
        </authorList>
    </citation>
    <scope>NUCLEOTIDE SEQUENCE [LARGE SCALE GENOMIC DNA]</scope>
    <source>
        <strain evidence="2 4">ATCC 29669</strain>
    </source>
</reference>
<proteinExistence type="predicted"/>
<evidence type="ECO:0000313" key="2">
    <source>
        <dbReference type="EMBL" id="PLR88011.1"/>
    </source>
</evidence>
<dbReference type="Proteomes" id="UP000234951">
    <property type="component" value="Unassembled WGS sequence"/>
</dbReference>
<evidence type="ECO:0000313" key="1">
    <source>
        <dbReference type="EMBL" id="PLR79761.1"/>
    </source>
</evidence>
<dbReference type="RefSeq" id="WP_101579391.1">
    <property type="nucleotide sequence ID" value="NZ_PGVA01000075.1"/>
</dbReference>
<keyword evidence="4" id="KW-1185">Reference proteome</keyword>
<dbReference type="EMBL" id="PGVD01000114">
    <property type="protein sequence ID" value="PLR88011.1"/>
    <property type="molecule type" value="Genomic_DNA"/>
</dbReference>
<gene>
    <name evidence="1" type="ORF">CU635_21345</name>
    <name evidence="2" type="ORF">CVD25_23110</name>
</gene>
<dbReference type="Proteomes" id="UP000235114">
    <property type="component" value="Unassembled WGS sequence"/>
</dbReference>
<accession>A0A2N5GGA6</accession>
<sequence length="62" mass="7194">MFLLLILAIGFYLYQTGELQRILSKFQSNESIHISDARRVIDLRYAAGKISTEEYSKIKDLL</sequence>
<comment type="caution">
    <text evidence="1">The sequence shown here is derived from an EMBL/GenBank/DDBJ whole genome shotgun (WGS) entry which is preliminary data.</text>
</comment>
<evidence type="ECO:0000313" key="4">
    <source>
        <dbReference type="Proteomes" id="UP000235114"/>
    </source>
</evidence>
<dbReference type="OrthoDB" id="1726269at2"/>
<name>A0A2N5GGA6_9BACI</name>
<protein>
    <recommendedName>
        <fullName evidence="5">SHOCT domain-containing protein</fullName>
    </recommendedName>
</protein>
<evidence type="ECO:0008006" key="5">
    <source>
        <dbReference type="Google" id="ProtNLM"/>
    </source>
</evidence>
<dbReference type="EMBL" id="PGVA01000075">
    <property type="protein sequence ID" value="PLR79761.1"/>
    <property type="molecule type" value="Genomic_DNA"/>
</dbReference>
<reference evidence="1 3" key="1">
    <citation type="submission" date="2017-11" db="EMBL/GenBank/DDBJ databases">
        <title>Comparitive Functional Genomics of Dry Heat Resistant strains isolated from the Viking Spacecraft.</title>
        <authorList>
            <person name="Seuylemezian A."/>
            <person name="Cooper K."/>
            <person name="Vaishampayan P."/>
        </authorList>
    </citation>
    <scope>NUCLEOTIDE SEQUENCE [LARGE SCALE GENOMIC DNA]</scope>
    <source>
        <strain evidence="1 3">M4.6</strain>
    </source>
</reference>
<dbReference type="AlphaFoldDB" id="A0A2N5GGA6"/>
<organism evidence="1 3">
    <name type="scientific">Bacillus canaveralius</name>
    <dbReference type="NCBI Taxonomy" id="1403243"/>
    <lineage>
        <taxon>Bacteria</taxon>
        <taxon>Bacillati</taxon>
        <taxon>Bacillota</taxon>
        <taxon>Bacilli</taxon>
        <taxon>Bacillales</taxon>
        <taxon>Bacillaceae</taxon>
        <taxon>Bacillus</taxon>
    </lineage>
</organism>
<evidence type="ECO:0000313" key="3">
    <source>
        <dbReference type="Proteomes" id="UP000234951"/>
    </source>
</evidence>